<name>A0A6M4H7T7_9PROT</name>
<dbReference type="KEGG" id="upl:DSM104440_02506"/>
<dbReference type="UniPathway" id="UPA00214"/>
<evidence type="ECO:0000256" key="9">
    <source>
        <dbReference type="ARBA" id="ARBA00023235"/>
    </source>
</evidence>
<evidence type="ECO:0000313" key="12">
    <source>
        <dbReference type="EMBL" id="QJR15681.1"/>
    </source>
</evidence>
<dbReference type="Gene3D" id="3.40.50.720">
    <property type="entry name" value="NAD(P)-binding Rossmann-like Domain"/>
    <property type="match status" value="1"/>
</dbReference>
<keyword evidence="13" id="KW-1185">Reference proteome</keyword>
<evidence type="ECO:0000259" key="11">
    <source>
        <dbReference type="Pfam" id="PF01370"/>
    </source>
</evidence>
<accession>A0A6M4H7T7</accession>
<dbReference type="RefSeq" id="WP_171163181.1">
    <property type="nucleotide sequence ID" value="NZ_CP053073.1"/>
</dbReference>
<dbReference type="NCBIfam" id="NF007956">
    <property type="entry name" value="PRK10675.1"/>
    <property type="match status" value="1"/>
</dbReference>
<evidence type="ECO:0000256" key="1">
    <source>
        <dbReference type="ARBA" id="ARBA00000083"/>
    </source>
</evidence>
<dbReference type="GO" id="GO:0006012">
    <property type="term" value="P:galactose metabolic process"/>
    <property type="evidence" value="ECO:0007669"/>
    <property type="project" value="UniProtKB-UniPathway"/>
</dbReference>
<dbReference type="InParanoid" id="A0A6M4H7T7"/>
<comment type="catalytic activity">
    <reaction evidence="1 10">
        <text>UDP-alpha-D-glucose = UDP-alpha-D-galactose</text>
        <dbReference type="Rhea" id="RHEA:22168"/>
        <dbReference type="ChEBI" id="CHEBI:58885"/>
        <dbReference type="ChEBI" id="CHEBI:66914"/>
        <dbReference type="EC" id="5.1.3.2"/>
    </reaction>
</comment>
<dbReference type="GO" id="GO:0005829">
    <property type="term" value="C:cytosol"/>
    <property type="evidence" value="ECO:0007669"/>
    <property type="project" value="TreeGrafter"/>
</dbReference>
<evidence type="ECO:0000313" key="13">
    <source>
        <dbReference type="Proteomes" id="UP000503096"/>
    </source>
</evidence>
<dbReference type="InterPro" id="IPR036291">
    <property type="entry name" value="NAD(P)-bd_dom_sf"/>
</dbReference>
<dbReference type="PANTHER" id="PTHR43725:SF47">
    <property type="entry name" value="UDP-GLUCOSE 4-EPIMERASE"/>
    <property type="match status" value="1"/>
</dbReference>
<dbReference type="Gene3D" id="3.90.25.10">
    <property type="entry name" value="UDP-galactose 4-epimerase, domain 1"/>
    <property type="match status" value="1"/>
</dbReference>
<evidence type="ECO:0000256" key="7">
    <source>
        <dbReference type="ARBA" id="ARBA00023027"/>
    </source>
</evidence>
<dbReference type="AlphaFoldDB" id="A0A6M4H7T7"/>
<evidence type="ECO:0000256" key="3">
    <source>
        <dbReference type="ARBA" id="ARBA00004947"/>
    </source>
</evidence>
<comment type="pathway">
    <text evidence="3 10">Carbohydrate metabolism; galactose metabolism.</text>
</comment>
<gene>
    <name evidence="12" type="primary">galE</name>
    <name evidence="12" type="ORF">DSM104440_02506</name>
</gene>
<dbReference type="NCBIfam" id="TIGR01179">
    <property type="entry name" value="galE"/>
    <property type="match status" value="1"/>
</dbReference>
<comment type="cofactor">
    <cofactor evidence="2 10">
        <name>NAD(+)</name>
        <dbReference type="ChEBI" id="CHEBI:57540"/>
    </cofactor>
</comment>
<dbReference type="EC" id="5.1.3.2" evidence="5 10"/>
<dbReference type="SUPFAM" id="SSF51735">
    <property type="entry name" value="NAD(P)-binding Rossmann-fold domains"/>
    <property type="match status" value="1"/>
</dbReference>
<keyword evidence="7 10" id="KW-0520">NAD</keyword>
<dbReference type="PANTHER" id="PTHR43725">
    <property type="entry name" value="UDP-GLUCOSE 4-EPIMERASE"/>
    <property type="match status" value="1"/>
</dbReference>
<evidence type="ECO:0000256" key="6">
    <source>
        <dbReference type="ARBA" id="ARBA00018569"/>
    </source>
</evidence>
<evidence type="ECO:0000256" key="4">
    <source>
        <dbReference type="ARBA" id="ARBA00007637"/>
    </source>
</evidence>
<evidence type="ECO:0000256" key="5">
    <source>
        <dbReference type="ARBA" id="ARBA00013189"/>
    </source>
</evidence>
<comment type="similarity">
    <text evidence="4 10">Belongs to the NAD(P)-dependent epimerase/dehydratase family.</text>
</comment>
<dbReference type="CDD" id="cd05247">
    <property type="entry name" value="UDP_G4E_1_SDR_e"/>
    <property type="match status" value="1"/>
</dbReference>
<proteinExistence type="inferred from homology"/>
<comment type="subunit">
    <text evidence="10">Homodimer.</text>
</comment>
<sequence length="336" mass="35985">MRVLVTGGAGYIGSHTSLALLEAGHDVIVADNLSRGSARALDRVAELAGRKPAFARADVRDRVAMHRLLAEERPEAVVHFAGLKAVGESVRDPLGYWDNNVLGSVNLVGAMQEAGVHTLVFSSSATVYGELSPPPFREEFPMAPTNPYGETKATVERMLASVAATRPGWRIAVLRYFNPVGAHASGRLGEDPNATSANLMPAICRAASGGDALAIHGDDYPTPDGTALRDYLHVADLAEGHVRALQAVRDFREPATTINLGRGVGQSVREVIHAFEQASGVRVPANVAPRRAGDVAVLVADPARAQALLGWKARRSLEEMCRDAWQWHQRNPNGYA</sequence>
<evidence type="ECO:0000256" key="10">
    <source>
        <dbReference type="RuleBase" id="RU366046"/>
    </source>
</evidence>
<keyword evidence="8" id="KW-0299">Galactose metabolism</keyword>
<evidence type="ECO:0000256" key="2">
    <source>
        <dbReference type="ARBA" id="ARBA00001911"/>
    </source>
</evidence>
<dbReference type="Pfam" id="PF01370">
    <property type="entry name" value="Epimerase"/>
    <property type="match status" value="1"/>
</dbReference>
<protein>
    <recommendedName>
        <fullName evidence="6 10">UDP-glucose 4-epimerase</fullName>
        <ecNumber evidence="5 10">5.1.3.2</ecNumber>
    </recommendedName>
</protein>
<dbReference type="GO" id="GO:0003978">
    <property type="term" value="F:UDP-glucose 4-epimerase activity"/>
    <property type="evidence" value="ECO:0007669"/>
    <property type="project" value="UniProtKB-UniRule"/>
</dbReference>
<keyword evidence="9 10" id="KW-0413">Isomerase</keyword>
<dbReference type="Proteomes" id="UP000503096">
    <property type="component" value="Chromosome"/>
</dbReference>
<feature type="domain" description="NAD-dependent epimerase/dehydratase" evidence="11">
    <location>
        <begin position="3"/>
        <end position="261"/>
    </location>
</feature>
<dbReference type="InterPro" id="IPR005886">
    <property type="entry name" value="UDP_G4E"/>
</dbReference>
<organism evidence="12 13">
    <name type="scientific">Usitatibacter palustris</name>
    <dbReference type="NCBI Taxonomy" id="2732487"/>
    <lineage>
        <taxon>Bacteria</taxon>
        <taxon>Pseudomonadati</taxon>
        <taxon>Pseudomonadota</taxon>
        <taxon>Betaproteobacteria</taxon>
        <taxon>Nitrosomonadales</taxon>
        <taxon>Usitatibacteraceae</taxon>
        <taxon>Usitatibacter</taxon>
    </lineage>
</organism>
<reference evidence="12 13" key="1">
    <citation type="submission" date="2020-04" db="EMBL/GenBank/DDBJ databases">
        <title>Usitatibacter rugosus gen. nov., sp. nov. and Usitatibacter palustris sp. nov., novel members of Usitatibacteraceae fam. nov. within the order Nitrosomonadales isolated from soil.</title>
        <authorList>
            <person name="Huber K.J."/>
            <person name="Neumann-Schaal M."/>
            <person name="Geppert A."/>
            <person name="Luckner M."/>
            <person name="Wanner G."/>
            <person name="Overmann J."/>
        </authorList>
    </citation>
    <scope>NUCLEOTIDE SEQUENCE [LARGE SCALE GENOMIC DNA]</scope>
    <source>
        <strain evidence="12 13">Swamp67</strain>
    </source>
</reference>
<dbReference type="InterPro" id="IPR001509">
    <property type="entry name" value="Epimerase_deHydtase"/>
</dbReference>
<keyword evidence="10" id="KW-0119">Carbohydrate metabolism</keyword>
<evidence type="ECO:0000256" key="8">
    <source>
        <dbReference type="ARBA" id="ARBA00023144"/>
    </source>
</evidence>
<dbReference type="FunCoup" id="A0A6M4H7T7">
    <property type="interactions" value="467"/>
</dbReference>
<dbReference type="EMBL" id="CP053073">
    <property type="protein sequence ID" value="QJR15681.1"/>
    <property type="molecule type" value="Genomic_DNA"/>
</dbReference>